<dbReference type="RefSeq" id="WP_196817133.1">
    <property type="nucleotide sequence ID" value="NZ_CP012850.1"/>
</dbReference>
<keyword evidence="2" id="KW-1185">Reference proteome</keyword>
<dbReference type="AlphaFoldDB" id="A0A654LVY9"/>
<accession>A0A654LVY9</accession>
<dbReference type="EMBL" id="CP012850">
    <property type="protein sequence ID" value="ALI34483.1"/>
    <property type="molecule type" value="Genomic_DNA"/>
</dbReference>
<evidence type="ECO:0000313" key="2">
    <source>
        <dbReference type="Proteomes" id="UP000058925"/>
    </source>
</evidence>
<dbReference type="KEGG" id="taa:NMY3_00269"/>
<name>A0A654LVY9_9ARCH</name>
<dbReference type="OrthoDB" id="374567at2157"/>
<gene>
    <name evidence="1" type="ORF">NMY3_00269</name>
</gene>
<protein>
    <submittedName>
        <fullName evidence="1">Uncharacterized protein</fullName>
    </submittedName>
</protein>
<reference evidence="2" key="1">
    <citation type="submission" date="2015-10" db="EMBL/GenBank/DDBJ databases">
        <title>Niche specialization of a soil ammonia-oxidizing archaeon, Candidatus Nitrosocosmicus oleophilus.</title>
        <authorList>
            <person name="Jung M.-Y."/>
            <person name="Rhee S.-K."/>
        </authorList>
    </citation>
    <scope>NUCLEOTIDE SEQUENCE [LARGE SCALE GENOMIC DNA]</scope>
    <source>
        <strain evidence="2">MY3</strain>
    </source>
</reference>
<sequence>MKIKRIGLTVFNIILILAIGLVSANLPYYTMAQNEGLAQDGSNGEADQDIEQLQVSKQNNQVVSADGSIASGNNILCQTMNNIDVNSIIDTNCQNEGLGGPRILTAVDIRTFDDQGLRPSNILVTVTDSSGQEILRQTDRNGNVIEFFDPNPIAGPLFIKGTYTNGTAITKDIVAVEGKLIPTFGPDRPINCEITDRNVFECIGEVGTSVIPLNNQIRVGVTSN</sequence>
<dbReference type="GeneID" id="60420460"/>
<organism evidence="1 2">
    <name type="scientific">Candidatus Nitrosocosmicus oleophilus</name>
    <dbReference type="NCBI Taxonomy" id="1353260"/>
    <lineage>
        <taxon>Archaea</taxon>
        <taxon>Nitrososphaerota</taxon>
        <taxon>Nitrososphaeria</taxon>
        <taxon>Nitrososphaerales</taxon>
        <taxon>Nitrososphaeraceae</taxon>
        <taxon>Candidatus Nitrosocosmicus</taxon>
    </lineage>
</organism>
<evidence type="ECO:0000313" key="1">
    <source>
        <dbReference type="EMBL" id="ALI34483.1"/>
    </source>
</evidence>
<proteinExistence type="predicted"/>
<dbReference type="Proteomes" id="UP000058925">
    <property type="component" value="Chromosome"/>
</dbReference>